<keyword evidence="3" id="KW-1003">Cell membrane</keyword>
<comment type="subcellular location">
    <subcellularLocation>
        <location evidence="1">Periplasm</location>
    </subcellularLocation>
</comment>
<keyword evidence="10" id="KW-1185">Reference proteome</keyword>
<evidence type="ECO:0000256" key="3">
    <source>
        <dbReference type="ARBA" id="ARBA00022475"/>
    </source>
</evidence>
<evidence type="ECO:0000256" key="1">
    <source>
        <dbReference type="ARBA" id="ARBA00004418"/>
    </source>
</evidence>
<proteinExistence type="inferred from homology"/>
<dbReference type="EMBL" id="CP003155">
    <property type="protein sequence ID" value="AEV28417.1"/>
    <property type="molecule type" value="Genomic_DNA"/>
</dbReference>
<dbReference type="InterPro" id="IPR006059">
    <property type="entry name" value="SBP"/>
</dbReference>
<keyword evidence="9" id="KW-0762">Sugar transport</keyword>
<evidence type="ECO:0000256" key="4">
    <source>
        <dbReference type="ARBA" id="ARBA00022729"/>
    </source>
</evidence>
<name>G8QXB6_SPHPG</name>
<protein>
    <submittedName>
        <fullName evidence="9">ABC-type sugar transport system, periplasmic component</fullName>
    </submittedName>
</protein>
<organism evidence="9 10">
    <name type="scientific">Sphaerochaeta pleomorpha (strain ATCC BAA-1885 / DSM 22778 / Grapes)</name>
    <dbReference type="NCBI Taxonomy" id="158190"/>
    <lineage>
        <taxon>Bacteria</taxon>
        <taxon>Pseudomonadati</taxon>
        <taxon>Spirochaetota</taxon>
        <taxon>Spirochaetia</taxon>
        <taxon>Spirochaetales</taxon>
        <taxon>Sphaerochaetaceae</taxon>
        <taxon>Sphaerochaeta</taxon>
    </lineage>
</organism>
<keyword evidence="5" id="KW-0472">Membrane</keyword>
<keyword evidence="7" id="KW-0449">Lipoprotein</keyword>
<keyword evidence="6" id="KW-0564">Palmitate</keyword>
<dbReference type="AlphaFoldDB" id="G8QXB6"/>
<feature type="chain" id="PRO_5003515162" evidence="8">
    <location>
        <begin position="25"/>
        <end position="426"/>
    </location>
</feature>
<evidence type="ECO:0000313" key="9">
    <source>
        <dbReference type="EMBL" id="AEV28417.1"/>
    </source>
</evidence>
<gene>
    <name evidence="9" type="ordered locus">SpiGrapes_0566</name>
</gene>
<dbReference type="GO" id="GO:0042597">
    <property type="term" value="C:periplasmic space"/>
    <property type="evidence" value="ECO:0007669"/>
    <property type="project" value="UniProtKB-SubCell"/>
</dbReference>
<comment type="similarity">
    <text evidence="2">Belongs to the bacterial solute-binding protein 1 family.</text>
</comment>
<dbReference type="PANTHER" id="PTHR43649:SF33">
    <property type="entry name" value="POLYGALACTURONAN_RHAMNOGALACTURONAN-BINDING PROTEIN YTCQ"/>
    <property type="match status" value="1"/>
</dbReference>
<keyword evidence="4 8" id="KW-0732">Signal</keyword>
<dbReference type="HOGENOM" id="CLU_031285_12_3_12"/>
<dbReference type="Pfam" id="PF13416">
    <property type="entry name" value="SBP_bac_8"/>
    <property type="match status" value="1"/>
</dbReference>
<dbReference type="STRING" id="158190.SpiGrapes_0566"/>
<dbReference type="OrthoDB" id="9763054at2"/>
<dbReference type="Proteomes" id="UP000005632">
    <property type="component" value="Chromosome"/>
</dbReference>
<feature type="signal peptide" evidence="8">
    <location>
        <begin position="1"/>
        <end position="24"/>
    </location>
</feature>
<dbReference type="eggNOG" id="COG1653">
    <property type="taxonomic scope" value="Bacteria"/>
</dbReference>
<accession>G8QXB6</accession>
<dbReference type="KEGG" id="sgp:SpiGrapes_0566"/>
<dbReference type="SUPFAM" id="SSF53850">
    <property type="entry name" value="Periplasmic binding protein-like II"/>
    <property type="match status" value="1"/>
</dbReference>
<evidence type="ECO:0000256" key="8">
    <source>
        <dbReference type="SAM" id="SignalP"/>
    </source>
</evidence>
<evidence type="ECO:0000256" key="7">
    <source>
        <dbReference type="ARBA" id="ARBA00023288"/>
    </source>
</evidence>
<keyword evidence="9" id="KW-0813">Transport</keyword>
<evidence type="ECO:0000256" key="2">
    <source>
        <dbReference type="ARBA" id="ARBA00008520"/>
    </source>
</evidence>
<evidence type="ECO:0000256" key="6">
    <source>
        <dbReference type="ARBA" id="ARBA00023139"/>
    </source>
</evidence>
<sequence length="426" mass="45869">MKKTLLKTLAVGFMLTAMTSAVFGAGGVEQQKKDVTINMFQLKVEIKDALDAYAASYSTAHPGVTVKVETLGGGGDYGGAMKAKAQAGQMPDIFMIEGRGGYDIWKDYVADLSDQPWVKDTDLAFKADGKVVGFPVAIEGYGLAYNADILQKAGIDPATLTTRAAYEKALKILDSKKAELGIDAPVAMAASVAGGMWWVAAQHNLAAYWGGGLDFNDTSIIEKALKGQLDDARFLQYTKYLQLLFKYADKKILLNGSYDDQVGSFAQGKTAFLHQGNWVDPNLKQLGVTFKIGYAPHAFLDTEEKGLYLFAPSWYCVNAKSPNAEAAKAFLTSIATTPEGHDYMVNKAGMIPAFKSVTLKPSGQLSQALMEANAKGGNYGVFFGMLPDGAGQNVFGPIFDLFAQNPDNVDQFIADMKRAVANLPNM</sequence>
<reference evidence="9 10" key="1">
    <citation type="submission" date="2011-11" db="EMBL/GenBank/DDBJ databases">
        <title>Complete sequence of Spirochaeta sp. grapes.</title>
        <authorList>
            <consortium name="US DOE Joint Genome Institute"/>
            <person name="Lucas S."/>
            <person name="Han J."/>
            <person name="Lapidus A."/>
            <person name="Cheng J.-F."/>
            <person name="Goodwin L."/>
            <person name="Pitluck S."/>
            <person name="Peters L."/>
            <person name="Ovchinnikova G."/>
            <person name="Munk A.C."/>
            <person name="Detter J.C."/>
            <person name="Han C."/>
            <person name="Tapia R."/>
            <person name="Land M."/>
            <person name="Hauser L."/>
            <person name="Kyrpides N."/>
            <person name="Ivanova N."/>
            <person name="Pagani I."/>
            <person name="Ritalahtilisa K."/>
            <person name="Loeffler F."/>
            <person name="Woyke T."/>
        </authorList>
    </citation>
    <scope>NUCLEOTIDE SEQUENCE [LARGE SCALE GENOMIC DNA]</scope>
    <source>
        <strain evidence="10">ATCC BAA-1885 / DSM 22778 / Grapes</strain>
    </source>
</reference>
<evidence type="ECO:0000256" key="5">
    <source>
        <dbReference type="ARBA" id="ARBA00023136"/>
    </source>
</evidence>
<dbReference type="InterPro" id="IPR050490">
    <property type="entry name" value="Bact_solute-bd_prot1"/>
</dbReference>
<dbReference type="Gene3D" id="3.40.190.10">
    <property type="entry name" value="Periplasmic binding protein-like II"/>
    <property type="match status" value="2"/>
</dbReference>
<evidence type="ECO:0000313" key="10">
    <source>
        <dbReference type="Proteomes" id="UP000005632"/>
    </source>
</evidence>
<dbReference type="PANTHER" id="PTHR43649">
    <property type="entry name" value="ARABINOSE-BINDING PROTEIN-RELATED"/>
    <property type="match status" value="1"/>
</dbReference>
<dbReference type="RefSeq" id="WP_014269266.1">
    <property type="nucleotide sequence ID" value="NC_016633.1"/>
</dbReference>